<gene>
    <name evidence="1" type="ORF">CLIB1423_06S04566</name>
</gene>
<dbReference type="Pfam" id="PF12689">
    <property type="entry name" value="Acid_PPase"/>
    <property type="match status" value="1"/>
</dbReference>
<dbReference type="InterPro" id="IPR010036">
    <property type="entry name" value="MDP_1_eu_arc"/>
</dbReference>
<dbReference type="PANTHER" id="PTHR17901:SF14">
    <property type="entry name" value="MAGNESIUM-DEPENDENT PHOSPHATASE 1"/>
    <property type="match status" value="1"/>
</dbReference>
<sequence>MQCRCENVRHNSSTHKIIHFTRIDNDKVAFFIHTMLTEYPKVVVFDLDYTLWPFWCDTHVYMPIKPLNKHEAIDRSGTKLSLFPDVGSIVKELHQNGVTLVAASRTATPRVAQELLSIFHVDDQPIIKYFSSLQWGQGSKIHHIRRAAKQLNLEAELEEGEFILFDDEGRNRDVEKINCKFEYLINERLDREDFERGIRAWASWKKEL</sequence>
<organism evidence="1 2">
    <name type="scientific">[Candida] railenensis</name>
    <dbReference type="NCBI Taxonomy" id="45579"/>
    <lineage>
        <taxon>Eukaryota</taxon>
        <taxon>Fungi</taxon>
        <taxon>Dikarya</taxon>
        <taxon>Ascomycota</taxon>
        <taxon>Saccharomycotina</taxon>
        <taxon>Pichiomycetes</taxon>
        <taxon>Debaryomycetaceae</taxon>
        <taxon>Kurtzmaniella</taxon>
    </lineage>
</organism>
<evidence type="ECO:0000313" key="2">
    <source>
        <dbReference type="Proteomes" id="UP000837801"/>
    </source>
</evidence>
<keyword evidence="2" id="KW-1185">Reference proteome</keyword>
<dbReference type="NCBIfam" id="TIGR01685">
    <property type="entry name" value="MDP-1"/>
    <property type="match status" value="1"/>
</dbReference>
<dbReference type="NCBIfam" id="TIGR01681">
    <property type="entry name" value="HAD-SF-IIIC"/>
    <property type="match status" value="1"/>
</dbReference>
<dbReference type="InterPro" id="IPR036412">
    <property type="entry name" value="HAD-like_sf"/>
</dbReference>
<dbReference type="SFLD" id="SFLDS00003">
    <property type="entry name" value="Haloacid_Dehalogenase"/>
    <property type="match status" value="1"/>
</dbReference>
<dbReference type="PANTHER" id="PTHR17901">
    <property type="entry name" value="MAGNESIUM-DEPENDENT PHOSPHATASE 1 MDP1"/>
    <property type="match status" value="1"/>
</dbReference>
<reference evidence="1" key="1">
    <citation type="submission" date="2022-03" db="EMBL/GenBank/DDBJ databases">
        <authorList>
            <person name="Legras J.-L."/>
            <person name="Devillers H."/>
            <person name="Grondin C."/>
        </authorList>
    </citation>
    <scope>NUCLEOTIDE SEQUENCE</scope>
    <source>
        <strain evidence="1">CLIB 1423</strain>
    </source>
</reference>
<dbReference type="Proteomes" id="UP000837801">
    <property type="component" value="Unassembled WGS sequence"/>
</dbReference>
<evidence type="ECO:0000313" key="1">
    <source>
        <dbReference type="EMBL" id="CAH2352356.1"/>
    </source>
</evidence>
<dbReference type="SUPFAM" id="SSF56784">
    <property type="entry name" value="HAD-like"/>
    <property type="match status" value="1"/>
</dbReference>
<dbReference type="OrthoDB" id="2865258at2759"/>
<proteinExistence type="predicted"/>
<name>A0A9P0VXY1_9ASCO</name>
<protein>
    <submittedName>
        <fullName evidence="1">Magnesium-dependent phosphatase</fullName>
    </submittedName>
</protein>
<dbReference type="EMBL" id="CAKXYY010000006">
    <property type="protein sequence ID" value="CAH2352356.1"/>
    <property type="molecule type" value="Genomic_DNA"/>
</dbReference>
<dbReference type="GO" id="GO:0003993">
    <property type="term" value="F:acid phosphatase activity"/>
    <property type="evidence" value="ECO:0007669"/>
    <property type="project" value="TreeGrafter"/>
</dbReference>
<dbReference type="AlphaFoldDB" id="A0A9P0VXY1"/>
<accession>A0A9P0VXY1</accession>
<comment type="caution">
    <text evidence="1">The sequence shown here is derived from an EMBL/GenBank/DDBJ whole genome shotgun (WGS) entry which is preliminary data.</text>
</comment>
<dbReference type="InterPro" id="IPR023214">
    <property type="entry name" value="HAD_sf"/>
</dbReference>
<dbReference type="InterPro" id="IPR010033">
    <property type="entry name" value="HAD_SF_ppase_IIIC"/>
</dbReference>
<dbReference type="SFLD" id="SFLDG01129">
    <property type="entry name" value="C1.5:_HAD__Beta-PGM__Phosphata"/>
    <property type="match status" value="1"/>
</dbReference>
<dbReference type="SFLD" id="SFLDG01131">
    <property type="entry name" value="C1.5.2:_MDP_Like"/>
    <property type="match status" value="1"/>
</dbReference>
<dbReference type="Gene3D" id="3.40.50.1000">
    <property type="entry name" value="HAD superfamily/HAD-like"/>
    <property type="match status" value="1"/>
</dbReference>